<evidence type="ECO:0000313" key="2">
    <source>
        <dbReference type="EMBL" id="WFD27914.1"/>
    </source>
</evidence>
<gene>
    <name evidence="2" type="ORF">MNAN1_002922</name>
</gene>
<dbReference type="EMBL" id="CP119896">
    <property type="protein sequence ID" value="WFD27914.1"/>
    <property type="molecule type" value="Genomic_DNA"/>
</dbReference>
<evidence type="ECO:0000313" key="3">
    <source>
        <dbReference type="Proteomes" id="UP001213623"/>
    </source>
</evidence>
<accession>A0AAF0ENJ3</accession>
<keyword evidence="3" id="KW-1185">Reference proteome</keyword>
<sequence length="510" mass="54365">MAAGLRRSARAVRRGKTDDMDEKSGDMLVLSDTDAARLVTIMDSAMPGVLDLHPGSKTLRAQLTAKTTLDAIKIWKSAASLRPVTARSDARGHMGIVLFLHLLSQLVPGLRSAAPVQACAENESFALHMHLPSGEYFTNAISLDESTRAALDTGAADCVAVAPPMQVPRAYMLGECTTRAKPLSPHKEPRRMHAATYLSYGAFGSSLGPSIDSSGKTLDATATDQIYTARHQLERRLRTRWGAPLAKRLDAAYRVDEAQQVDDEPMEEDERTAYDLATEAAALAPALDAGLLEQALNALDVDRILAENQSRLEELQELQWARVRMEYAQADSQPVCARERELAENVLESLTDLLLHVPPKAVAATARAAGPLVLLTQVVLASSLVPSSALAHGYAGTLAPSWPGAKSQAVVPGVGDASASQVWAPLMRPSTVADNDTARVEADPRRLAYAWEQAQQSPAQAVKAAMNPAVPYAAGGVRPVATPSMMSSPLGIAQPGSLPVARPARVVPRP</sequence>
<dbReference type="Proteomes" id="UP001213623">
    <property type="component" value="Chromosome 5"/>
</dbReference>
<dbReference type="AlphaFoldDB" id="A0AAF0ENJ3"/>
<evidence type="ECO:0000256" key="1">
    <source>
        <dbReference type="SAM" id="MobiDB-lite"/>
    </source>
</evidence>
<protein>
    <submittedName>
        <fullName evidence="2">Uncharacterized protein</fullName>
    </submittedName>
</protein>
<name>A0AAF0ENJ3_9BASI</name>
<feature type="compositionally biased region" description="Basic and acidic residues" evidence="1">
    <location>
        <begin position="15"/>
        <end position="24"/>
    </location>
</feature>
<reference evidence="2" key="1">
    <citation type="submission" date="2023-03" db="EMBL/GenBank/DDBJ databases">
        <title>Mating type loci evolution in Malassezia.</title>
        <authorList>
            <person name="Coelho M.A."/>
        </authorList>
    </citation>
    <scope>NUCLEOTIDE SEQUENCE</scope>
    <source>
        <strain evidence="2">CBS 9557</strain>
    </source>
</reference>
<proteinExistence type="predicted"/>
<feature type="region of interest" description="Disordered" evidence="1">
    <location>
        <begin position="1"/>
        <end position="24"/>
    </location>
</feature>
<organism evidence="2 3">
    <name type="scientific">Malassezia nana</name>
    <dbReference type="NCBI Taxonomy" id="180528"/>
    <lineage>
        <taxon>Eukaryota</taxon>
        <taxon>Fungi</taxon>
        <taxon>Dikarya</taxon>
        <taxon>Basidiomycota</taxon>
        <taxon>Ustilaginomycotina</taxon>
        <taxon>Malasseziomycetes</taxon>
        <taxon>Malasseziales</taxon>
        <taxon>Malasseziaceae</taxon>
        <taxon>Malassezia</taxon>
    </lineage>
</organism>